<evidence type="ECO:0000256" key="10">
    <source>
        <dbReference type="ARBA" id="ARBA00023015"/>
    </source>
</evidence>
<dbReference type="PANTHER" id="PTHR22884">
    <property type="entry name" value="SET DOMAIN PROTEINS"/>
    <property type="match status" value="1"/>
</dbReference>
<dbReference type="InterPro" id="IPR025788">
    <property type="entry name" value="Set2_fungi"/>
</dbReference>
<dbReference type="InterPro" id="IPR046341">
    <property type="entry name" value="SET_dom_sf"/>
</dbReference>
<dbReference type="Proteomes" id="UP000245768">
    <property type="component" value="Unassembled WGS sequence"/>
</dbReference>
<dbReference type="Gene3D" id="2.170.270.10">
    <property type="entry name" value="SET domain"/>
    <property type="match status" value="1"/>
</dbReference>
<evidence type="ECO:0000259" key="17">
    <source>
        <dbReference type="PROSITE" id="PS50868"/>
    </source>
</evidence>
<dbReference type="SMART" id="SM00508">
    <property type="entry name" value="PostSET"/>
    <property type="match status" value="1"/>
</dbReference>
<evidence type="ECO:0000256" key="7">
    <source>
        <dbReference type="ARBA" id="ARBA00022603"/>
    </source>
</evidence>
<dbReference type="Pfam" id="PF08236">
    <property type="entry name" value="SRI"/>
    <property type="match status" value="1"/>
</dbReference>
<dbReference type="PROSITE" id="PS50868">
    <property type="entry name" value="POST_SET"/>
    <property type="match status" value="1"/>
</dbReference>
<dbReference type="InterPro" id="IPR006560">
    <property type="entry name" value="AWS_dom"/>
</dbReference>
<dbReference type="SMART" id="SM00317">
    <property type="entry name" value="SET"/>
    <property type="match status" value="1"/>
</dbReference>
<feature type="compositionally biased region" description="Basic residues" evidence="15">
    <location>
        <begin position="36"/>
        <end position="47"/>
    </location>
</feature>
<keyword evidence="12" id="KW-0539">Nucleus</keyword>
<dbReference type="InterPro" id="IPR038190">
    <property type="entry name" value="SRI_sf"/>
</dbReference>
<dbReference type="PROSITE" id="PS51215">
    <property type="entry name" value="AWS"/>
    <property type="match status" value="1"/>
</dbReference>
<dbReference type="InParanoid" id="A0A316YGA9"/>
<sequence length="872" mass="96496">MNDLLPSSDDEQTGDVPEAGPSRSPSPSPARPPSASRRKSSPAKRAKGPTQLATHLPIATGEALETFESLKVNSHQNNKVGKSKGRERDVMVCECQYRHGIDDLSSACSDDGTCINRLTQIECMASECNCGHYCQNRRFQKAQYAPLEVVATEKKGFGLRASKALPADTFVYEYLGEVVEEKEMNRRMQQYKDEGIRHFYFMMLQREEYIDATKRGGLGRFINHSCNPNCQVAKWTVGKYMRMGIFTKRDVEEGEELSFNYNVDRYGNEAQPCYCGEPNCIGVLGGKTQTDIGGMDQLFIEALGISDEVDRLEARGSRRKKSRHLDEDYNPTLRPIEDEEVGKVVTAMRQATSLRHILQKLLSRVHMTQDVEVQRRLVRLHGFVLMAALIDEWIDDREIVLLALGSLARWPLIARNKVVDSGVDQLVTKLAENGEDEELSNLAKDLLSAWEALEMQYRIARKDDQQHQQHQEGQNNGHQSSSWLEPRRYGDDEGDESNSGAAAVTLETAKAPNWISGKLQSVVPRPLFAASDSPSTPQTPDGHSRHLHHNYPPHQHSHPHPHHHSSSTKVHWQTSLTKASPALSVAAVAPAKKKVDIEEIIRQANESQAEQRRLAEQKAREAAEEEAERRKKEKAISISAVTSRKSSSNPKSSSNGNSHHHKSGSSSSGKRQHSQTRPRSSEGVEGPQKKKKASDQDTSSSSPTVEKRLRKLMGEIVVKVMSRYSAELDRDVFKKHARELTNLVCEKELRARAASSSASVLDDETLFKEGLPNEKKYKVKVFADDYAKKLVQRKGRHASASGSSSMQADDSVAAAQAHSSTSSPSSASLAATASTTATTASTSATSKESNGMRVVEMASSDMDLASSGTTEQ</sequence>
<dbReference type="CDD" id="cd19172">
    <property type="entry name" value="SET_SETD2"/>
    <property type="match status" value="1"/>
</dbReference>
<evidence type="ECO:0000259" key="18">
    <source>
        <dbReference type="PROSITE" id="PS51215"/>
    </source>
</evidence>
<dbReference type="SUPFAM" id="SSF82199">
    <property type="entry name" value="SET domain"/>
    <property type="match status" value="1"/>
</dbReference>
<dbReference type="RefSeq" id="XP_025374331.1">
    <property type="nucleotide sequence ID" value="XM_025518996.1"/>
</dbReference>
<dbReference type="InterPro" id="IPR001214">
    <property type="entry name" value="SET_dom"/>
</dbReference>
<feature type="domain" description="AWS" evidence="18">
    <location>
        <begin position="88"/>
        <end position="143"/>
    </location>
</feature>
<dbReference type="STRING" id="215250.A0A316YGA9"/>
<dbReference type="GO" id="GO:0006355">
    <property type="term" value="P:regulation of DNA-templated transcription"/>
    <property type="evidence" value="ECO:0007669"/>
    <property type="project" value="InterPro"/>
</dbReference>
<keyword evidence="11" id="KW-0804">Transcription</keyword>
<accession>A0A316YGA9</accession>
<comment type="subcellular location">
    <subcellularLocation>
        <location evidence="2">Chromosome</location>
    </subcellularLocation>
    <subcellularLocation>
        <location evidence="1">Nucleus</location>
    </subcellularLocation>
</comment>
<dbReference type="PROSITE" id="PS50280">
    <property type="entry name" value="SET"/>
    <property type="match status" value="1"/>
</dbReference>
<dbReference type="InterPro" id="IPR044437">
    <property type="entry name" value="SETD2/Set2_SET"/>
</dbReference>
<evidence type="ECO:0000256" key="5">
    <source>
        <dbReference type="ARBA" id="ARBA00022454"/>
    </source>
</evidence>
<feature type="region of interest" description="Disordered" evidence="15">
    <location>
        <begin position="528"/>
        <end position="575"/>
    </location>
</feature>
<evidence type="ECO:0000256" key="2">
    <source>
        <dbReference type="ARBA" id="ARBA00004286"/>
    </source>
</evidence>
<keyword evidence="9" id="KW-0949">S-adenosyl-L-methionine</keyword>
<evidence type="ECO:0000256" key="11">
    <source>
        <dbReference type="ARBA" id="ARBA00023163"/>
    </source>
</evidence>
<dbReference type="FunCoup" id="A0A316YGA9">
    <property type="interactions" value="71"/>
</dbReference>
<evidence type="ECO:0000256" key="3">
    <source>
        <dbReference type="ARBA" id="ARBA00012178"/>
    </source>
</evidence>
<dbReference type="Pfam" id="PF17907">
    <property type="entry name" value="AWS"/>
    <property type="match status" value="1"/>
</dbReference>
<evidence type="ECO:0000259" key="16">
    <source>
        <dbReference type="PROSITE" id="PS50280"/>
    </source>
</evidence>
<dbReference type="Pfam" id="PF00856">
    <property type="entry name" value="SET"/>
    <property type="match status" value="1"/>
</dbReference>
<dbReference type="EC" id="2.1.1.359" evidence="3"/>
<feature type="compositionally biased region" description="Polar residues" evidence="15">
    <location>
        <begin position="532"/>
        <end position="541"/>
    </location>
</feature>
<dbReference type="GO" id="GO:0032259">
    <property type="term" value="P:methylation"/>
    <property type="evidence" value="ECO:0007669"/>
    <property type="project" value="UniProtKB-KW"/>
</dbReference>
<dbReference type="Gene3D" id="1.10.1740.100">
    <property type="entry name" value="Set2, Rpb1 interacting domain"/>
    <property type="match status" value="1"/>
</dbReference>
<feature type="compositionally biased region" description="Low complexity" evidence="15">
    <location>
        <begin position="643"/>
        <end position="657"/>
    </location>
</feature>
<organism evidence="19 20">
    <name type="scientific">Acaromyces ingoldii</name>
    <dbReference type="NCBI Taxonomy" id="215250"/>
    <lineage>
        <taxon>Eukaryota</taxon>
        <taxon>Fungi</taxon>
        <taxon>Dikarya</taxon>
        <taxon>Basidiomycota</taxon>
        <taxon>Ustilaginomycotina</taxon>
        <taxon>Exobasidiomycetes</taxon>
        <taxon>Exobasidiales</taxon>
        <taxon>Cryptobasidiaceae</taxon>
        <taxon>Acaromyces</taxon>
    </lineage>
</organism>
<dbReference type="PROSITE" id="PS51568">
    <property type="entry name" value="SAM_MT43_SET2_1"/>
    <property type="match status" value="1"/>
</dbReference>
<dbReference type="OrthoDB" id="422362at2759"/>
<evidence type="ECO:0000256" key="1">
    <source>
        <dbReference type="ARBA" id="ARBA00004123"/>
    </source>
</evidence>
<dbReference type="InterPro" id="IPR013257">
    <property type="entry name" value="SRI"/>
</dbReference>
<feature type="compositionally biased region" description="Basic residues" evidence="15">
    <location>
        <begin position="545"/>
        <end position="566"/>
    </location>
</feature>
<protein>
    <recommendedName>
        <fullName evidence="4">Histone-lysine N-methyltransferase, H3 lysine-36 specific</fullName>
        <ecNumber evidence="3">2.1.1.359</ecNumber>
    </recommendedName>
    <alternativeName>
        <fullName evidence="13">SET domain-containing protein 2</fullName>
    </alternativeName>
</protein>
<feature type="compositionally biased region" description="Basic and acidic residues" evidence="15">
    <location>
        <begin position="611"/>
        <end position="630"/>
    </location>
</feature>
<evidence type="ECO:0000256" key="4">
    <source>
        <dbReference type="ARBA" id="ARBA00018028"/>
    </source>
</evidence>
<feature type="region of interest" description="Disordered" evidence="15">
    <location>
        <begin position="1"/>
        <end position="55"/>
    </location>
</feature>
<dbReference type="EMBL" id="KZ819641">
    <property type="protein sequence ID" value="PWN87133.1"/>
    <property type="molecule type" value="Genomic_DNA"/>
</dbReference>
<keyword evidence="10" id="KW-0805">Transcription regulation</keyword>
<evidence type="ECO:0000256" key="15">
    <source>
        <dbReference type="SAM" id="MobiDB-lite"/>
    </source>
</evidence>
<feature type="region of interest" description="Disordered" evidence="15">
    <location>
        <begin position="794"/>
        <end position="872"/>
    </location>
</feature>
<evidence type="ECO:0000313" key="19">
    <source>
        <dbReference type="EMBL" id="PWN87133.1"/>
    </source>
</evidence>
<feature type="domain" description="Post-SET" evidence="17">
    <location>
        <begin position="269"/>
        <end position="285"/>
    </location>
</feature>
<keyword evidence="5" id="KW-0158">Chromosome</keyword>
<keyword evidence="20" id="KW-1185">Reference proteome</keyword>
<feature type="compositionally biased region" description="Low complexity" evidence="15">
    <location>
        <begin position="813"/>
        <end position="846"/>
    </location>
</feature>
<name>A0A316YGA9_9BASI</name>
<dbReference type="GO" id="GO:0140955">
    <property type="term" value="F:histone H3K36 trimethyltransferase activity"/>
    <property type="evidence" value="ECO:0007669"/>
    <property type="project" value="UniProtKB-EC"/>
</dbReference>
<keyword evidence="7" id="KW-0489">Methyltransferase</keyword>
<dbReference type="GeneID" id="37040912"/>
<keyword evidence="8" id="KW-0808">Transferase</keyword>
<evidence type="ECO:0000256" key="14">
    <source>
        <dbReference type="ARBA" id="ARBA00047545"/>
    </source>
</evidence>
<gene>
    <name evidence="19" type="ORF">FA10DRAFT_234725</name>
</gene>
<dbReference type="SMART" id="SM00570">
    <property type="entry name" value="AWS"/>
    <property type="match status" value="1"/>
</dbReference>
<dbReference type="InterPro" id="IPR050777">
    <property type="entry name" value="SET2_Histone-Lys_MeTrsfase"/>
</dbReference>
<feature type="region of interest" description="Disordered" evidence="15">
    <location>
        <begin position="611"/>
        <end position="709"/>
    </location>
</feature>
<dbReference type="AlphaFoldDB" id="A0A316YGA9"/>
<comment type="catalytic activity">
    <reaction evidence="14">
        <text>L-lysyl(36)-[histone H3] + 3 S-adenosyl-L-methionine = N(6),N(6),N(6)-trimethyl-L-lysyl(36)-[histone H3] + 3 S-adenosyl-L-homocysteine + 3 H(+)</text>
        <dbReference type="Rhea" id="RHEA:60324"/>
        <dbReference type="Rhea" id="RHEA-COMP:9785"/>
        <dbReference type="Rhea" id="RHEA-COMP:15536"/>
        <dbReference type="ChEBI" id="CHEBI:15378"/>
        <dbReference type="ChEBI" id="CHEBI:29969"/>
        <dbReference type="ChEBI" id="CHEBI:57856"/>
        <dbReference type="ChEBI" id="CHEBI:59789"/>
        <dbReference type="ChEBI" id="CHEBI:61961"/>
        <dbReference type="EC" id="2.1.1.359"/>
    </reaction>
</comment>
<evidence type="ECO:0000313" key="20">
    <source>
        <dbReference type="Proteomes" id="UP000245768"/>
    </source>
</evidence>
<evidence type="ECO:0000256" key="13">
    <source>
        <dbReference type="ARBA" id="ARBA00030091"/>
    </source>
</evidence>
<evidence type="ECO:0000256" key="12">
    <source>
        <dbReference type="ARBA" id="ARBA00023242"/>
    </source>
</evidence>
<proteinExistence type="predicted"/>
<keyword evidence="6" id="KW-0678">Repressor</keyword>
<evidence type="ECO:0000256" key="6">
    <source>
        <dbReference type="ARBA" id="ARBA00022491"/>
    </source>
</evidence>
<evidence type="ECO:0000256" key="9">
    <source>
        <dbReference type="ARBA" id="ARBA00022691"/>
    </source>
</evidence>
<reference evidence="19 20" key="1">
    <citation type="journal article" date="2018" name="Mol. Biol. Evol.">
        <title>Broad Genomic Sampling Reveals a Smut Pathogenic Ancestry of the Fungal Clade Ustilaginomycotina.</title>
        <authorList>
            <person name="Kijpornyongpan T."/>
            <person name="Mondo S.J."/>
            <person name="Barry K."/>
            <person name="Sandor L."/>
            <person name="Lee J."/>
            <person name="Lipzen A."/>
            <person name="Pangilinan J."/>
            <person name="LaButti K."/>
            <person name="Hainaut M."/>
            <person name="Henrissat B."/>
            <person name="Grigoriev I.V."/>
            <person name="Spatafora J.W."/>
            <person name="Aime M.C."/>
        </authorList>
    </citation>
    <scope>NUCLEOTIDE SEQUENCE [LARGE SCALE GENOMIC DNA]</scope>
    <source>
        <strain evidence="19 20">MCA 4198</strain>
    </source>
</reference>
<evidence type="ECO:0000256" key="8">
    <source>
        <dbReference type="ARBA" id="ARBA00022679"/>
    </source>
</evidence>
<dbReference type="InterPro" id="IPR003616">
    <property type="entry name" value="Post-SET_dom"/>
</dbReference>
<feature type="domain" description="SET" evidence="16">
    <location>
        <begin position="145"/>
        <end position="262"/>
    </location>
</feature>
<feature type="region of interest" description="Disordered" evidence="15">
    <location>
        <begin position="462"/>
        <end position="498"/>
    </location>
</feature>
<dbReference type="GO" id="GO:0005694">
    <property type="term" value="C:chromosome"/>
    <property type="evidence" value="ECO:0007669"/>
    <property type="project" value="UniProtKB-SubCell"/>
</dbReference>
<dbReference type="GO" id="GO:0005634">
    <property type="term" value="C:nucleus"/>
    <property type="evidence" value="ECO:0007669"/>
    <property type="project" value="UniProtKB-SubCell"/>
</dbReference>